<organism evidence="2 3">
    <name type="scientific">Gymnopilus dilepis</name>
    <dbReference type="NCBI Taxonomy" id="231916"/>
    <lineage>
        <taxon>Eukaryota</taxon>
        <taxon>Fungi</taxon>
        <taxon>Dikarya</taxon>
        <taxon>Basidiomycota</taxon>
        <taxon>Agaricomycotina</taxon>
        <taxon>Agaricomycetes</taxon>
        <taxon>Agaricomycetidae</taxon>
        <taxon>Agaricales</taxon>
        <taxon>Agaricineae</taxon>
        <taxon>Hymenogastraceae</taxon>
        <taxon>Gymnopilus</taxon>
    </lineage>
</organism>
<feature type="compositionally biased region" description="Pro residues" evidence="1">
    <location>
        <begin position="85"/>
        <end position="99"/>
    </location>
</feature>
<feature type="compositionally biased region" description="Pro residues" evidence="1">
    <location>
        <begin position="131"/>
        <end position="140"/>
    </location>
</feature>
<dbReference type="Proteomes" id="UP000284706">
    <property type="component" value="Unassembled WGS sequence"/>
</dbReference>
<evidence type="ECO:0000313" key="3">
    <source>
        <dbReference type="Proteomes" id="UP000284706"/>
    </source>
</evidence>
<evidence type="ECO:0000313" key="2">
    <source>
        <dbReference type="EMBL" id="PPR07021.1"/>
    </source>
</evidence>
<proteinExistence type="predicted"/>
<gene>
    <name evidence="2" type="ORF">CVT26_005216</name>
</gene>
<comment type="caution">
    <text evidence="2">The sequence shown here is derived from an EMBL/GenBank/DDBJ whole genome shotgun (WGS) entry which is preliminary data.</text>
</comment>
<keyword evidence="3" id="KW-1185">Reference proteome</keyword>
<feature type="region of interest" description="Disordered" evidence="1">
    <location>
        <begin position="52"/>
        <end position="140"/>
    </location>
</feature>
<evidence type="ECO:0000256" key="1">
    <source>
        <dbReference type="SAM" id="MobiDB-lite"/>
    </source>
</evidence>
<protein>
    <submittedName>
        <fullName evidence="2">Uncharacterized protein</fullName>
    </submittedName>
</protein>
<dbReference type="EMBL" id="NHYE01000197">
    <property type="protein sequence ID" value="PPR07021.1"/>
    <property type="molecule type" value="Genomic_DNA"/>
</dbReference>
<accession>A0A409YVI2</accession>
<name>A0A409YVI2_9AGAR</name>
<feature type="compositionally biased region" description="Low complexity" evidence="1">
    <location>
        <begin position="52"/>
        <end position="66"/>
    </location>
</feature>
<dbReference type="AlphaFoldDB" id="A0A409YVI2"/>
<reference evidence="2 3" key="1">
    <citation type="journal article" date="2018" name="Evol. Lett.">
        <title>Horizontal gene cluster transfer increased hallucinogenic mushroom diversity.</title>
        <authorList>
            <person name="Reynolds H.T."/>
            <person name="Vijayakumar V."/>
            <person name="Gluck-Thaler E."/>
            <person name="Korotkin H.B."/>
            <person name="Matheny P.B."/>
            <person name="Slot J.C."/>
        </authorList>
    </citation>
    <scope>NUCLEOTIDE SEQUENCE [LARGE SCALE GENOMIC DNA]</scope>
    <source>
        <strain evidence="2 3">SRW20</strain>
    </source>
</reference>
<sequence length="140" mass="14530">MIAFVEGEVGGNLVPPLTLTLYISPPLGSTLSRGRQFRLASQDARYDVAAANAASSNTAGSGYPPSLSLPPPSTSPPSSMSSTTCPPPHSHIPLHPPRWCPRRDGAAAAASRGLLGNRAPRVSTHLEGSRLPPPLRALPP</sequence>
<dbReference type="InParanoid" id="A0A409YVI2"/>